<feature type="domain" description="Nicotinate/nicotinamide phosphoribosyltransferase" evidence="10">
    <location>
        <begin position="151"/>
        <end position="316"/>
    </location>
</feature>
<dbReference type="Pfam" id="PF04095">
    <property type="entry name" value="NAPRTase"/>
    <property type="match status" value="1"/>
</dbReference>
<dbReference type="PIRSF" id="PIRSF000484">
    <property type="entry name" value="NAPRT"/>
    <property type="match status" value="1"/>
</dbReference>
<dbReference type="InterPro" id="IPR041619">
    <property type="entry name" value="NAPRTase_C"/>
</dbReference>
<dbReference type="Gene3D" id="3.20.20.70">
    <property type="entry name" value="Aldolase class I"/>
    <property type="match status" value="1"/>
</dbReference>
<dbReference type="InterPro" id="IPR041525">
    <property type="entry name" value="N/Namide_PRibTrfase"/>
</dbReference>
<sequence length="485" mass="54732">MSSTSLVTDFYQISMAHALFRLGKHENRVVFDRFYRKNPFCGGYSVVAGLVHVVEFIKKFKFTEEDIQYLRSLGMFEESFLSYLMSFRFTGDIYAMPEGTIAFPGEVLLRFHGTTMEAMLIETGLSMIMNHESLIATKARRIRTVAPYDTLMEFGLRRAQGYSAGLWGARSAMIGGFNGTSNVEAGKTFHIPVLGTMAHSWVMSFDHQIDAFRKYVECYHENLILLADTYNVLQMGVPDAITVFKELKKADKLPKVYGIRIDSGDLAYLSKEAKRMFVEAGFPDAIISGSNDLDEYLIQSLKQQKAEITSWGVGTKCITADGSSALGGVFKMCARFDQGKLCPMMKISEDVEKITNPGIKQVLRFYRKDNGKMITDLMCLDEEQINPTQDITLITESAPWRKKTLKAGTFIVHNMLKPLIIDGETCELPSLNETIVYAEQQIGILWPEYTRLVNPDIMEINLSCSLQKLKKEIIGKELASKKHLT</sequence>
<name>A0A1B3WEC7_9FIRM</name>
<dbReference type="Pfam" id="PF17956">
    <property type="entry name" value="NAPRTase_C"/>
    <property type="match status" value="1"/>
</dbReference>
<keyword evidence="7 9" id="KW-0808">Transferase</keyword>
<dbReference type="AlphaFoldDB" id="A0A1B3WEC7"/>
<dbReference type="STRING" id="39950.BCB69_04805"/>
<protein>
    <recommendedName>
        <fullName evidence="3 9">Nicotinate phosphoribosyltransferase</fullName>
        <ecNumber evidence="3 9">6.3.4.21</ecNumber>
    </recommendedName>
</protein>
<dbReference type="SUPFAM" id="SSF54675">
    <property type="entry name" value="Nicotinate/Quinolinate PRTase N-terminal domain-like"/>
    <property type="match status" value="1"/>
</dbReference>
<dbReference type="FunFam" id="3.20.20.70:FF:000076">
    <property type="entry name" value="Nicotinate phosphoribosyltransferase"/>
    <property type="match status" value="1"/>
</dbReference>
<dbReference type="PANTHER" id="PTHR11098">
    <property type="entry name" value="NICOTINATE PHOSPHORIBOSYLTRANSFERASE"/>
    <property type="match status" value="1"/>
</dbReference>
<dbReference type="NCBIfam" id="NF009131">
    <property type="entry name" value="PRK12484.1"/>
    <property type="match status" value="1"/>
</dbReference>
<proteinExistence type="inferred from homology"/>
<dbReference type="KEGG" id="dpn:BCB69_04805"/>
<gene>
    <name evidence="13" type="ORF">BCB69_04805</name>
    <name evidence="14" type="ORF">DX915_04595</name>
</gene>
<evidence type="ECO:0000256" key="9">
    <source>
        <dbReference type="RuleBase" id="RU365100"/>
    </source>
</evidence>
<dbReference type="Proteomes" id="UP000094757">
    <property type="component" value="Chromosome"/>
</dbReference>
<organism evidence="13 15">
    <name type="scientific">Dialister pneumosintes</name>
    <dbReference type="NCBI Taxonomy" id="39950"/>
    <lineage>
        <taxon>Bacteria</taxon>
        <taxon>Bacillati</taxon>
        <taxon>Bacillota</taxon>
        <taxon>Negativicutes</taxon>
        <taxon>Veillonellales</taxon>
        <taxon>Veillonellaceae</taxon>
        <taxon>Dialister</taxon>
    </lineage>
</organism>
<dbReference type="CDD" id="cd01570">
    <property type="entry name" value="NAPRTase_A"/>
    <property type="match status" value="1"/>
</dbReference>
<dbReference type="EC" id="6.3.4.21" evidence="3 9"/>
<dbReference type="InterPro" id="IPR040727">
    <property type="entry name" value="NAPRTase_N"/>
</dbReference>
<dbReference type="InterPro" id="IPR007229">
    <property type="entry name" value="Nic_PRibTrfase-Fam"/>
</dbReference>
<dbReference type="InterPro" id="IPR036068">
    <property type="entry name" value="Nicotinate_pribotase-like_C"/>
</dbReference>
<dbReference type="InterPro" id="IPR013785">
    <property type="entry name" value="Aldolase_TIM"/>
</dbReference>
<evidence type="ECO:0000313" key="15">
    <source>
        <dbReference type="Proteomes" id="UP000094757"/>
    </source>
</evidence>
<reference evidence="15" key="1">
    <citation type="submission" date="2016-08" db="EMBL/GenBank/DDBJ databases">
        <authorList>
            <person name="Holder M.E."/>
            <person name="Ajami N.J."/>
            <person name="Petrosino J.F."/>
        </authorList>
    </citation>
    <scope>NUCLEOTIDE SEQUENCE [LARGE SCALE GENOMIC DNA]</scope>
    <source>
        <strain evidence="15">F0677</strain>
    </source>
</reference>
<dbReference type="GO" id="GO:0004516">
    <property type="term" value="F:nicotinate phosphoribosyltransferase activity"/>
    <property type="evidence" value="ECO:0007669"/>
    <property type="project" value="UniProtKB-UniRule"/>
</dbReference>
<keyword evidence="5 9" id="KW-0436">Ligase</keyword>
<dbReference type="GO" id="GO:0047280">
    <property type="term" value="F:nicotinamide phosphoribosyltransferase activity"/>
    <property type="evidence" value="ECO:0007669"/>
    <property type="project" value="UniProtKB-ARBA"/>
</dbReference>
<keyword evidence="16" id="KW-1185">Reference proteome</keyword>
<dbReference type="PANTHER" id="PTHR11098:SF1">
    <property type="entry name" value="NICOTINATE PHOSPHORIBOSYLTRANSFERASE"/>
    <property type="match status" value="1"/>
</dbReference>
<dbReference type="GO" id="GO:0005829">
    <property type="term" value="C:cytosol"/>
    <property type="evidence" value="ECO:0007669"/>
    <property type="project" value="TreeGrafter"/>
</dbReference>
<evidence type="ECO:0000256" key="8">
    <source>
        <dbReference type="ARBA" id="ARBA00048668"/>
    </source>
</evidence>
<dbReference type="NCBIfam" id="NF006695">
    <property type="entry name" value="PRK09243.1-2"/>
    <property type="match status" value="1"/>
</dbReference>
<keyword evidence="13" id="KW-0328">Glycosyltransferase</keyword>
<evidence type="ECO:0000313" key="16">
    <source>
        <dbReference type="Proteomes" id="UP000266262"/>
    </source>
</evidence>
<accession>A0A1B3WEC7</accession>
<comment type="similarity">
    <text evidence="2 9">Belongs to the NAPRTase family.</text>
</comment>
<comment type="PTM">
    <text evidence="9">Transiently phosphorylated on a His residue during the reaction cycle. Phosphorylation strongly increases the affinity for substrates and increases the rate of nicotinate D-ribonucleotide production. Dephosphorylation regenerates the low-affinity form of the enzyme, leading to product release.</text>
</comment>
<dbReference type="UniPathway" id="UPA00253">
    <property type="reaction ID" value="UER00457"/>
</dbReference>
<comment type="pathway">
    <text evidence="1 9">Cofactor biosynthesis; NAD(+) biosynthesis; nicotinate D-ribonucleotide from nicotinate: step 1/1.</text>
</comment>
<dbReference type="Pfam" id="PF17767">
    <property type="entry name" value="NAPRTase_N"/>
    <property type="match status" value="1"/>
</dbReference>
<evidence type="ECO:0000256" key="6">
    <source>
        <dbReference type="ARBA" id="ARBA00022642"/>
    </source>
</evidence>
<comment type="catalytic activity">
    <reaction evidence="8 9">
        <text>5-phospho-alpha-D-ribose 1-diphosphate + nicotinate + ATP + H2O = nicotinate beta-D-ribonucleotide + ADP + phosphate + diphosphate</text>
        <dbReference type="Rhea" id="RHEA:36163"/>
        <dbReference type="ChEBI" id="CHEBI:15377"/>
        <dbReference type="ChEBI" id="CHEBI:30616"/>
        <dbReference type="ChEBI" id="CHEBI:32544"/>
        <dbReference type="ChEBI" id="CHEBI:33019"/>
        <dbReference type="ChEBI" id="CHEBI:43474"/>
        <dbReference type="ChEBI" id="CHEBI:57502"/>
        <dbReference type="ChEBI" id="CHEBI:58017"/>
        <dbReference type="ChEBI" id="CHEBI:456216"/>
        <dbReference type="EC" id="6.3.4.21"/>
    </reaction>
</comment>
<evidence type="ECO:0000259" key="11">
    <source>
        <dbReference type="Pfam" id="PF17767"/>
    </source>
</evidence>
<dbReference type="InterPro" id="IPR006405">
    <property type="entry name" value="Nic_PRibTrfase_pncB"/>
</dbReference>
<evidence type="ECO:0000313" key="14">
    <source>
        <dbReference type="EMBL" id="RID94777.1"/>
    </source>
</evidence>
<dbReference type="NCBIfam" id="TIGR01513">
    <property type="entry name" value="NAPRTase_put"/>
    <property type="match status" value="1"/>
</dbReference>
<evidence type="ECO:0000256" key="7">
    <source>
        <dbReference type="ARBA" id="ARBA00022679"/>
    </source>
</evidence>
<feature type="domain" description="Nicotinate phosphoribosyltransferase C-terminal" evidence="12">
    <location>
        <begin position="360"/>
        <end position="470"/>
    </location>
</feature>
<dbReference type="GO" id="GO:0034355">
    <property type="term" value="P:NAD+ biosynthetic process via the salvage pathway"/>
    <property type="evidence" value="ECO:0007669"/>
    <property type="project" value="UniProtKB-ARBA"/>
</dbReference>
<evidence type="ECO:0000256" key="2">
    <source>
        <dbReference type="ARBA" id="ARBA00010897"/>
    </source>
</evidence>
<reference evidence="13" key="2">
    <citation type="submission" date="2016-08" db="EMBL/GenBank/DDBJ databases">
        <authorList>
            <person name="Seilhamer J.J."/>
        </authorList>
    </citation>
    <scope>NUCLEOTIDE SEQUENCE [LARGE SCALE GENOMIC DNA]</scope>
    <source>
        <strain evidence="13">F0677</strain>
    </source>
</reference>
<comment type="function">
    <text evidence="9">Catalyzes the first step in the biosynthesis of NAD from nicotinic acid, the ATP-dependent synthesis of beta-nicotinate D-ribonucleotide from nicotinate and 5-phospho-D-ribose 1-phosphate.</text>
</comment>
<keyword evidence="4" id="KW-0597">Phosphoprotein</keyword>
<evidence type="ECO:0000256" key="5">
    <source>
        <dbReference type="ARBA" id="ARBA00022598"/>
    </source>
</evidence>
<dbReference type="Gene3D" id="3.20.140.10">
    <property type="entry name" value="nicotinate phosphoribosyltransferase"/>
    <property type="match status" value="1"/>
</dbReference>
<dbReference type="EMBL" id="QWKU01000001">
    <property type="protein sequence ID" value="RID94777.1"/>
    <property type="molecule type" value="Genomic_DNA"/>
</dbReference>
<feature type="domain" description="Nicotinate phosphoribosyltransferase N-terminal" evidence="11">
    <location>
        <begin position="6"/>
        <end position="130"/>
    </location>
</feature>
<keyword evidence="6 9" id="KW-0662">Pyridine nucleotide biosynthesis</keyword>
<evidence type="ECO:0000259" key="10">
    <source>
        <dbReference type="Pfam" id="PF04095"/>
    </source>
</evidence>
<evidence type="ECO:0000256" key="1">
    <source>
        <dbReference type="ARBA" id="ARBA00004952"/>
    </source>
</evidence>
<dbReference type="OrthoDB" id="9770610at2"/>
<evidence type="ECO:0000313" key="13">
    <source>
        <dbReference type="EMBL" id="AOH39328.1"/>
    </source>
</evidence>
<dbReference type="RefSeq" id="WP_069177168.1">
    <property type="nucleotide sequence ID" value="NZ_CP017037.1"/>
</dbReference>
<dbReference type="EMBL" id="CP017037">
    <property type="protein sequence ID" value="AOH39328.1"/>
    <property type="molecule type" value="Genomic_DNA"/>
</dbReference>
<evidence type="ECO:0000256" key="3">
    <source>
        <dbReference type="ARBA" id="ARBA00013236"/>
    </source>
</evidence>
<evidence type="ECO:0000259" key="12">
    <source>
        <dbReference type="Pfam" id="PF17956"/>
    </source>
</evidence>
<dbReference type="SUPFAM" id="SSF51690">
    <property type="entry name" value="Nicotinate/Quinolinate PRTase C-terminal domain-like"/>
    <property type="match status" value="1"/>
</dbReference>
<reference evidence="14 16" key="3">
    <citation type="submission" date="2018-08" db="EMBL/GenBank/DDBJ databases">
        <title>Draft genome sequence of Dialister pneumosintes KCOM 1685.</title>
        <authorList>
            <person name="Kook J.-K."/>
            <person name="Park S.-N."/>
            <person name="Lim Y.K."/>
        </authorList>
    </citation>
    <scope>NUCLEOTIDE SEQUENCE [LARGE SCALE GENOMIC DNA]</scope>
    <source>
        <strain evidence="14 16">KCOM 1685</strain>
    </source>
</reference>
<dbReference type="Proteomes" id="UP000266262">
    <property type="component" value="Unassembled WGS sequence"/>
</dbReference>
<evidence type="ECO:0000256" key="4">
    <source>
        <dbReference type="ARBA" id="ARBA00022553"/>
    </source>
</evidence>